<dbReference type="AlphaFoldDB" id="A0AAQ4QDM4"/>
<sequence length="78" mass="9003">IDTLTRIIEENVFPRSAFERLQKVTWISAVGDRRLSEAGFDWKKKGEKNPKHPHKFTCPPAPPLLPPAFLCKFGHDYK</sequence>
<evidence type="ECO:0000313" key="2">
    <source>
        <dbReference type="Proteomes" id="UP000007635"/>
    </source>
</evidence>
<proteinExistence type="predicted"/>
<reference evidence="1 2" key="1">
    <citation type="journal article" date="2021" name="G3 (Bethesda)">
        <title>Improved contiguity of the threespine stickleback genome using long-read sequencing.</title>
        <authorList>
            <person name="Nath S."/>
            <person name="Shaw D.E."/>
            <person name="White M.A."/>
        </authorList>
    </citation>
    <scope>NUCLEOTIDE SEQUENCE [LARGE SCALE GENOMIC DNA]</scope>
    <source>
        <strain evidence="1 2">Lake Benthic</strain>
    </source>
</reference>
<reference evidence="1" key="2">
    <citation type="submission" date="2025-08" db="UniProtKB">
        <authorList>
            <consortium name="Ensembl"/>
        </authorList>
    </citation>
    <scope>IDENTIFICATION</scope>
</reference>
<protein>
    <submittedName>
        <fullName evidence="1">Uncharacterized protein</fullName>
    </submittedName>
</protein>
<dbReference type="Ensembl" id="ENSGACT00000036502.1">
    <property type="protein sequence ID" value="ENSGACP00000048717.1"/>
    <property type="gene ID" value="ENSGACG00000026038.1"/>
</dbReference>
<reference evidence="1" key="3">
    <citation type="submission" date="2025-09" db="UniProtKB">
        <authorList>
            <consortium name="Ensembl"/>
        </authorList>
    </citation>
    <scope>IDENTIFICATION</scope>
</reference>
<dbReference type="Proteomes" id="UP000007635">
    <property type="component" value="Chromosome I"/>
</dbReference>
<evidence type="ECO:0000313" key="1">
    <source>
        <dbReference type="Ensembl" id="ENSGACP00000048717.1"/>
    </source>
</evidence>
<name>A0AAQ4QDM4_GASAC</name>
<accession>A0AAQ4QDM4</accession>
<organism evidence="1 2">
    <name type="scientific">Gasterosteus aculeatus aculeatus</name>
    <name type="common">three-spined stickleback</name>
    <dbReference type="NCBI Taxonomy" id="481459"/>
    <lineage>
        <taxon>Eukaryota</taxon>
        <taxon>Metazoa</taxon>
        <taxon>Chordata</taxon>
        <taxon>Craniata</taxon>
        <taxon>Vertebrata</taxon>
        <taxon>Euteleostomi</taxon>
        <taxon>Actinopterygii</taxon>
        <taxon>Neopterygii</taxon>
        <taxon>Teleostei</taxon>
        <taxon>Neoteleostei</taxon>
        <taxon>Acanthomorphata</taxon>
        <taxon>Eupercaria</taxon>
        <taxon>Perciformes</taxon>
        <taxon>Cottioidei</taxon>
        <taxon>Gasterosteales</taxon>
        <taxon>Gasterosteidae</taxon>
        <taxon>Gasterosteus</taxon>
    </lineage>
</organism>
<keyword evidence="2" id="KW-1185">Reference proteome</keyword>